<gene>
    <name evidence="1" type="ORF">SAMN05444145_105107</name>
</gene>
<dbReference type="Proteomes" id="UP000183253">
    <property type="component" value="Unassembled WGS sequence"/>
</dbReference>
<reference evidence="1 2" key="1">
    <citation type="submission" date="2016-10" db="EMBL/GenBank/DDBJ databases">
        <authorList>
            <person name="de Groot N.N."/>
        </authorList>
    </citation>
    <scope>NUCLEOTIDE SEQUENCE [LARGE SCALE GENOMIC DNA]</scope>
    <source>
        <strain evidence="1 2">DSM 25383</strain>
    </source>
</reference>
<evidence type="ECO:0000313" key="2">
    <source>
        <dbReference type="Proteomes" id="UP000183253"/>
    </source>
</evidence>
<keyword evidence="2" id="KW-1185">Reference proteome</keyword>
<organism evidence="1 2">
    <name type="scientific">Alistipes timonensis JC136</name>
    <dbReference type="NCBI Taxonomy" id="1033731"/>
    <lineage>
        <taxon>Bacteria</taxon>
        <taxon>Pseudomonadati</taxon>
        <taxon>Bacteroidota</taxon>
        <taxon>Bacteroidia</taxon>
        <taxon>Bacteroidales</taxon>
        <taxon>Rikenellaceae</taxon>
        <taxon>Alistipes</taxon>
    </lineage>
</organism>
<dbReference type="AlphaFoldDB" id="A0A1H4D154"/>
<sequence>MFNQYADNVLRTTFYLITINDVYVKKTKLLDRCTAVTPFLDKLKKAYEQVVEGHLR</sequence>
<proteinExistence type="predicted"/>
<accession>A0A1H4D154</accession>
<dbReference type="EMBL" id="FNRI01000005">
    <property type="protein sequence ID" value="SEA66454.1"/>
    <property type="molecule type" value="Genomic_DNA"/>
</dbReference>
<protein>
    <submittedName>
        <fullName evidence="1">Uncharacterized protein</fullName>
    </submittedName>
</protein>
<name>A0A1H4D154_9BACT</name>
<evidence type="ECO:0000313" key="1">
    <source>
        <dbReference type="EMBL" id="SEA66454.1"/>
    </source>
</evidence>